<evidence type="ECO:0000256" key="1">
    <source>
        <dbReference type="SAM" id="MobiDB-lite"/>
    </source>
</evidence>
<feature type="region of interest" description="Disordered" evidence="1">
    <location>
        <begin position="241"/>
        <end position="293"/>
    </location>
</feature>
<feature type="compositionally biased region" description="Low complexity" evidence="1">
    <location>
        <begin position="28"/>
        <end position="46"/>
    </location>
</feature>
<feature type="compositionally biased region" description="Basic and acidic residues" evidence="1">
    <location>
        <begin position="270"/>
        <end position="283"/>
    </location>
</feature>
<accession>A0A9P7B6D0</accession>
<proteinExistence type="predicted"/>
<organism evidence="2 3">
    <name type="scientific">Rhodotorula mucilaginosa</name>
    <name type="common">Yeast</name>
    <name type="synonym">Rhodotorula rubra</name>
    <dbReference type="NCBI Taxonomy" id="5537"/>
    <lineage>
        <taxon>Eukaryota</taxon>
        <taxon>Fungi</taxon>
        <taxon>Dikarya</taxon>
        <taxon>Basidiomycota</taxon>
        <taxon>Pucciniomycotina</taxon>
        <taxon>Microbotryomycetes</taxon>
        <taxon>Sporidiobolales</taxon>
        <taxon>Sporidiobolaceae</taxon>
        <taxon>Rhodotorula</taxon>
    </lineage>
</organism>
<evidence type="ECO:0000313" key="3">
    <source>
        <dbReference type="Proteomes" id="UP000777482"/>
    </source>
</evidence>
<dbReference type="EMBL" id="PUHQ01000028">
    <property type="protein sequence ID" value="KAG0662249.1"/>
    <property type="molecule type" value="Genomic_DNA"/>
</dbReference>
<feature type="compositionally biased region" description="Low complexity" evidence="1">
    <location>
        <begin position="242"/>
        <end position="258"/>
    </location>
</feature>
<feature type="region of interest" description="Disordered" evidence="1">
    <location>
        <begin position="1"/>
        <end position="228"/>
    </location>
</feature>
<evidence type="ECO:0000313" key="2">
    <source>
        <dbReference type="EMBL" id="KAG0662249.1"/>
    </source>
</evidence>
<feature type="compositionally biased region" description="Pro residues" evidence="1">
    <location>
        <begin position="731"/>
        <end position="742"/>
    </location>
</feature>
<sequence length="1356" mass="138003">MKAGAFGRQPERRQAQPGGRVLPGMFVAPPASAAASAPANKKTASTSPPPPASTTSSPKGSRKQEGVLSRWESGGQGSGRLPPTTTSRLDRALGTASISPERPTRSTPPVDSIARARRLGLNRAPRTPPPPASESSASDDSDEQETPLPRPNQQSNRHVRTRSQSSPSPTRVPPPARQRVSGEEEDGDRRRGAGRTSSPPRRESSTLEAAEETAPPKPAPRPLPGLLSSLWNRASELVAGNAPATAAPTASDEAASSSNKPGAEGEEEVADKGERSLEADTTRRGKRPARPIVVPALVAPALAGILPNAKIAPDSAKSSTPSLPPPEPITYHRPPALHPRLNHEESPRFRSQPTPYDWLDARDESRLLPYMFLPTATQAAAYEARMRAQANKAAAPHAAAAAAAVSHVAAPTSTAPPQAHAPLAASLHASPMAMVAASMPARGLQLERPTEARRAASDHGQQAPAQPPRERIRSKSVSGASMAPLAAGGLALGALAGSGTATLPPLVQSAFASPPTSEPTFNPGIGVPPVMASTAPVVSASAAPVPAPAPALGSNQGVPLFAAAPAAAYGGAAFAAPPDEFLPRYTETEQAPRPASPATHPTTTSGATESQAPLPSAVTAGAGGTAGRTVASSAQSAPEVPRAGVGGDSLPIHPSPAQYSAAAPSPAPVVPSYTSAPMGLAPGVIPWAAAPIQTAPSGYQSGNGPTSGVATSAPAETITAPSVSAPSSSQAPPPSLPPLVPPASFPALQSTAAPCVPLPMVTSYPASLGNPAVPQDPQLPSLGPAALLRGAKTALKRAVLAMDPGADDFPSLSRRAQLGSGANSGGRRSELADKDDLPPMPKPRPVPVSPPPPTDPISSSRSSSDLSTTPLPNTTLRPHIHSTYVSAATPLPGTVVAATSMPIIPTRSTFSSAMHQPPSSSPALSESANTLGAFGSDAALPVAVAAEKGDANAAASLASSSPSTASGGTSCSSPATTLPNVVTPPPPPVPVKSPSLTSLSPPSVPRRPASIPPLPEASSSSLVGTAATPTSPPPPPQEEAFGQPETRVEKVVGISEPASPAEKPRFELQTLDLDLPDFGVGFSLATPSEADAGCTISQIQSVMEDRVTSYSIAARPTVSGSTSDPLDDAFEETTTFVAGFAQASLLRATIDPNHTGRTEKWLEQMGVRPRLMSEIDRSQESQAPRPENAFPDSFFRPLTAPPASIAPEMTQRLQTSSPSMPASLSSREAAKSPPPAGLRQLSTNGLVAQSSVIGSPLETSIGAIDAEGGLMKRARAVSPDVEARARASRSAKLETLQTKSISPASGTVVTASTLSATSGERSENATLTSVEVADFEPLVGDQGETASEVAAMFAHW</sequence>
<feature type="compositionally biased region" description="Pro residues" evidence="1">
    <location>
        <begin position="982"/>
        <end position="991"/>
    </location>
</feature>
<feature type="region of interest" description="Disordered" evidence="1">
    <location>
        <begin position="448"/>
        <end position="478"/>
    </location>
</feature>
<feature type="compositionally biased region" description="Low complexity" evidence="1">
    <location>
        <begin position="591"/>
        <end position="608"/>
    </location>
</feature>
<feature type="region of interest" description="Disordered" evidence="1">
    <location>
        <begin position="720"/>
        <end position="742"/>
    </location>
</feature>
<feature type="region of interest" description="Disordered" evidence="1">
    <location>
        <begin position="311"/>
        <end position="356"/>
    </location>
</feature>
<feature type="region of interest" description="Disordered" evidence="1">
    <location>
        <begin position="587"/>
        <end position="668"/>
    </location>
</feature>
<feature type="compositionally biased region" description="Low complexity" evidence="1">
    <location>
        <begin position="992"/>
        <end position="1001"/>
    </location>
</feature>
<feature type="compositionally biased region" description="Basic and acidic residues" evidence="1">
    <location>
        <begin position="448"/>
        <end position="457"/>
    </location>
</feature>
<comment type="caution">
    <text evidence="2">The sequence shown here is derived from an EMBL/GenBank/DDBJ whole genome shotgun (WGS) entry which is preliminary data.</text>
</comment>
<name>A0A9P7B6D0_RHOMI</name>
<dbReference type="Proteomes" id="UP000777482">
    <property type="component" value="Unassembled WGS sequence"/>
</dbReference>
<gene>
    <name evidence="2" type="ORF">C6P46_003435</name>
</gene>
<dbReference type="OrthoDB" id="2529874at2759"/>
<feature type="region of interest" description="Disordered" evidence="1">
    <location>
        <begin position="1176"/>
        <end position="1241"/>
    </location>
</feature>
<reference evidence="2 3" key="1">
    <citation type="submission" date="2020-11" db="EMBL/GenBank/DDBJ databases">
        <title>Kefir isolates.</title>
        <authorList>
            <person name="Marcisauskas S."/>
            <person name="Kim Y."/>
            <person name="Blasche S."/>
        </authorList>
    </citation>
    <scope>NUCLEOTIDE SEQUENCE [LARGE SCALE GENOMIC DNA]</scope>
    <source>
        <strain evidence="2 3">KR</strain>
    </source>
</reference>
<feature type="region of interest" description="Disordered" evidence="1">
    <location>
        <begin position="957"/>
        <end position="1046"/>
    </location>
</feature>
<feature type="region of interest" description="Disordered" evidence="1">
    <location>
        <begin position="804"/>
        <end position="877"/>
    </location>
</feature>
<feature type="compositionally biased region" description="Low complexity" evidence="1">
    <location>
        <begin position="856"/>
        <end position="877"/>
    </location>
</feature>
<feature type="compositionally biased region" description="Pro residues" evidence="1">
    <location>
        <begin position="838"/>
        <end position="855"/>
    </location>
</feature>
<feature type="compositionally biased region" description="Pro residues" evidence="1">
    <location>
        <begin position="1002"/>
        <end position="1015"/>
    </location>
</feature>
<feature type="compositionally biased region" description="Low complexity" evidence="1">
    <location>
        <begin position="720"/>
        <end position="730"/>
    </location>
</feature>
<keyword evidence="3" id="KW-1185">Reference proteome</keyword>
<feature type="compositionally biased region" description="Low complexity" evidence="1">
    <location>
        <begin position="957"/>
        <end position="981"/>
    </location>
</feature>
<feature type="compositionally biased region" description="Low complexity" evidence="1">
    <location>
        <begin position="1216"/>
        <end position="1226"/>
    </location>
</feature>
<feature type="compositionally biased region" description="Low complexity" evidence="1">
    <location>
        <begin position="655"/>
        <end position="668"/>
    </location>
</feature>
<protein>
    <submittedName>
        <fullName evidence="2">Uncharacterized protein</fullName>
    </submittedName>
</protein>
<feature type="compositionally biased region" description="Basic and acidic residues" evidence="1">
    <location>
        <begin position="827"/>
        <end position="837"/>
    </location>
</feature>